<dbReference type="PANTHER" id="PTHR33121:SF80">
    <property type="entry name" value="CYCLIC DI-GMP PHOSPHODIESTERASE PDEL"/>
    <property type="match status" value="1"/>
</dbReference>
<dbReference type="InterPro" id="IPR050706">
    <property type="entry name" value="Cyclic-di-GMP_PDE-like"/>
</dbReference>
<keyword evidence="3" id="KW-1003">Cell membrane</keyword>
<feature type="domain" description="EAL" evidence="11">
    <location>
        <begin position="258"/>
        <end position="512"/>
    </location>
</feature>
<dbReference type="STRING" id="157783.LK03_18620"/>
<dbReference type="EC" id="3.1.4.52" evidence="2"/>
<evidence type="ECO:0000256" key="2">
    <source>
        <dbReference type="ARBA" id="ARBA00012282"/>
    </source>
</evidence>
<dbReference type="eggNOG" id="COG2200">
    <property type="taxonomic scope" value="Bacteria"/>
</dbReference>
<proteinExistence type="predicted"/>
<dbReference type="AlphaFoldDB" id="A0A089WX42"/>
<dbReference type="PROSITE" id="PS50883">
    <property type="entry name" value="EAL"/>
    <property type="match status" value="1"/>
</dbReference>
<accession>A0A089WX42</accession>
<keyword evidence="6" id="KW-0378">Hydrolase</keyword>
<evidence type="ECO:0000256" key="7">
    <source>
        <dbReference type="ARBA" id="ARBA00022989"/>
    </source>
</evidence>
<evidence type="ECO:0000256" key="9">
    <source>
        <dbReference type="ARBA" id="ARBA00034290"/>
    </source>
</evidence>
<dbReference type="Pfam" id="PF12792">
    <property type="entry name" value="CSS-motif"/>
    <property type="match status" value="1"/>
</dbReference>
<keyword evidence="13" id="KW-1185">Reference proteome</keyword>
<evidence type="ECO:0000259" key="11">
    <source>
        <dbReference type="PROSITE" id="PS50883"/>
    </source>
</evidence>
<dbReference type="Gene3D" id="3.20.20.450">
    <property type="entry name" value="EAL domain"/>
    <property type="match status" value="1"/>
</dbReference>
<dbReference type="Pfam" id="PF00563">
    <property type="entry name" value="EAL"/>
    <property type="match status" value="1"/>
</dbReference>
<evidence type="ECO:0000256" key="10">
    <source>
        <dbReference type="SAM" id="Phobius"/>
    </source>
</evidence>
<dbReference type="GO" id="GO:0005886">
    <property type="term" value="C:plasma membrane"/>
    <property type="evidence" value="ECO:0007669"/>
    <property type="project" value="UniProtKB-SubCell"/>
</dbReference>
<feature type="transmembrane region" description="Helical" evidence="10">
    <location>
        <begin position="12"/>
        <end position="33"/>
    </location>
</feature>
<organism evidence="12 13">
    <name type="scientific">Pseudomonas cremoricolorata</name>
    <dbReference type="NCBI Taxonomy" id="157783"/>
    <lineage>
        <taxon>Bacteria</taxon>
        <taxon>Pseudomonadati</taxon>
        <taxon>Pseudomonadota</taxon>
        <taxon>Gammaproteobacteria</taxon>
        <taxon>Pseudomonadales</taxon>
        <taxon>Pseudomonadaceae</taxon>
        <taxon>Pseudomonas</taxon>
    </lineage>
</organism>
<dbReference type="SMART" id="SM00052">
    <property type="entry name" value="EAL"/>
    <property type="match status" value="1"/>
</dbReference>
<evidence type="ECO:0000256" key="8">
    <source>
        <dbReference type="ARBA" id="ARBA00023136"/>
    </source>
</evidence>
<feature type="transmembrane region" description="Helical" evidence="10">
    <location>
        <begin position="235"/>
        <end position="255"/>
    </location>
</feature>
<dbReference type="KEGG" id="psw:LK03_18620"/>
<evidence type="ECO:0000313" key="12">
    <source>
        <dbReference type="EMBL" id="AIR91157.1"/>
    </source>
</evidence>
<comment type="catalytic activity">
    <reaction evidence="9">
        <text>3',3'-c-di-GMP + H2O = 5'-phosphoguanylyl(3'-&gt;5')guanosine + H(+)</text>
        <dbReference type="Rhea" id="RHEA:24902"/>
        <dbReference type="ChEBI" id="CHEBI:15377"/>
        <dbReference type="ChEBI" id="CHEBI:15378"/>
        <dbReference type="ChEBI" id="CHEBI:58754"/>
        <dbReference type="ChEBI" id="CHEBI:58805"/>
        <dbReference type="EC" id="3.1.4.52"/>
    </reaction>
</comment>
<dbReference type="InterPro" id="IPR024744">
    <property type="entry name" value="CSS-motif_dom"/>
</dbReference>
<dbReference type="SUPFAM" id="SSF141868">
    <property type="entry name" value="EAL domain-like"/>
    <property type="match status" value="1"/>
</dbReference>
<protein>
    <recommendedName>
        <fullName evidence="2">cyclic-guanylate-specific phosphodiesterase</fullName>
        <ecNumber evidence="2">3.1.4.52</ecNumber>
    </recommendedName>
</protein>
<comment type="subcellular location">
    <subcellularLocation>
        <location evidence="1">Cell membrane</location>
        <topology evidence="1">Multi-pass membrane protein</topology>
    </subcellularLocation>
</comment>
<evidence type="ECO:0000256" key="3">
    <source>
        <dbReference type="ARBA" id="ARBA00022475"/>
    </source>
</evidence>
<keyword evidence="8 10" id="KW-0472">Membrane</keyword>
<name>A0A089WX42_9PSED</name>
<reference evidence="12 13" key="1">
    <citation type="submission" date="2014-09" db="EMBL/GenBank/DDBJ databases">
        <authorList>
            <person name="Chan K.-G."/>
        </authorList>
    </citation>
    <scope>NUCLEOTIDE SEQUENCE [LARGE SCALE GENOMIC DNA]</scope>
    <source>
        <strain evidence="12 13">ND07</strain>
    </source>
</reference>
<keyword evidence="4" id="KW-0973">c-di-GMP</keyword>
<evidence type="ECO:0000256" key="6">
    <source>
        <dbReference type="ARBA" id="ARBA00022801"/>
    </source>
</evidence>
<evidence type="ECO:0000256" key="1">
    <source>
        <dbReference type="ARBA" id="ARBA00004651"/>
    </source>
</evidence>
<dbReference type="GO" id="GO:0071111">
    <property type="term" value="F:cyclic-guanylate-specific phosphodiesterase activity"/>
    <property type="evidence" value="ECO:0007669"/>
    <property type="project" value="UniProtKB-EC"/>
</dbReference>
<keyword evidence="7 10" id="KW-1133">Transmembrane helix</keyword>
<dbReference type="OrthoDB" id="675397at2"/>
<keyword evidence="5 10" id="KW-0812">Transmembrane</keyword>
<dbReference type="InterPro" id="IPR035919">
    <property type="entry name" value="EAL_sf"/>
</dbReference>
<evidence type="ECO:0000313" key="13">
    <source>
        <dbReference type="Proteomes" id="UP000029493"/>
    </source>
</evidence>
<sequence>MPLSVRRPARWSWRALLPWAVGLLPVIVGLIALRWQTERELQMQSEAAASQVLGHTERILDNLAGAAQGLLPLAGKPCAEASLALRAQAARVPFVRATLLFQNNRLYCTSLLGEYEEQVDPDDYTEGKLWLLPGNSLTPDRPLLIYRLDSAGRGVLATVDGEHLLSALRLSPAGLAVQLQVGEQWLEASGQVRSGPLPTVARTPVSLASTRYPITVHTGFSADPAWDYLLGHYPALLALLGLLGAFAGVLCHWQIRRASSPRAELERALLANEFVPFLQPVVREGDYRWAGAEVLMRWQHPRDGLVRPDLFIPYAEHTGQIVAMTRVLMDDTARSLAPFAGLLDDGFHIGFNITADHCRDLSLLHDCQRFLEQFPPGRVSLTLEVTERKLIEPTPITLELFDKLHEMGVKIALDDFGTGQSSLNYLRQFHFDYLKIDRSFVALVGADALSLHILDSIIELCGKLNLGIVAEGVETVAQRDYLAKSAVDFQQGYLFARPMPVADFLKSLAAGPGPVSLPPPTAPEIING</sequence>
<dbReference type="RefSeq" id="WP_038413885.1">
    <property type="nucleotide sequence ID" value="NZ_CP009455.1"/>
</dbReference>
<dbReference type="Proteomes" id="UP000029493">
    <property type="component" value="Chromosome"/>
</dbReference>
<dbReference type="CDD" id="cd01948">
    <property type="entry name" value="EAL"/>
    <property type="match status" value="1"/>
</dbReference>
<dbReference type="EMBL" id="CP009455">
    <property type="protein sequence ID" value="AIR91157.1"/>
    <property type="molecule type" value="Genomic_DNA"/>
</dbReference>
<dbReference type="InterPro" id="IPR001633">
    <property type="entry name" value="EAL_dom"/>
</dbReference>
<dbReference type="PANTHER" id="PTHR33121">
    <property type="entry name" value="CYCLIC DI-GMP PHOSPHODIESTERASE PDEF"/>
    <property type="match status" value="1"/>
</dbReference>
<evidence type="ECO:0000256" key="4">
    <source>
        <dbReference type="ARBA" id="ARBA00022636"/>
    </source>
</evidence>
<evidence type="ECO:0000256" key="5">
    <source>
        <dbReference type="ARBA" id="ARBA00022692"/>
    </source>
</evidence>
<gene>
    <name evidence="12" type="ORF">LK03_18620</name>
</gene>